<dbReference type="SUPFAM" id="SSF47384">
    <property type="entry name" value="Homodimeric domain of signal transducing histidine kinase"/>
    <property type="match status" value="1"/>
</dbReference>
<keyword evidence="18" id="KW-1185">Reference proteome</keyword>
<evidence type="ECO:0000256" key="4">
    <source>
        <dbReference type="ARBA" id="ARBA00022475"/>
    </source>
</evidence>
<evidence type="ECO:0000256" key="8">
    <source>
        <dbReference type="ARBA" id="ARBA00022741"/>
    </source>
</evidence>
<dbReference type="PATRIC" id="fig|1249552.3.peg.368"/>
<dbReference type="SUPFAM" id="SSF55874">
    <property type="entry name" value="ATPase domain of HSP90 chaperone/DNA topoisomerase II/histidine kinase"/>
    <property type="match status" value="1"/>
</dbReference>
<keyword evidence="7 14" id="KW-0812">Transmembrane</keyword>
<dbReference type="PROSITE" id="PS50885">
    <property type="entry name" value="HAMP"/>
    <property type="match status" value="1"/>
</dbReference>
<keyword evidence="6" id="KW-0808">Transferase</keyword>
<dbReference type="GO" id="GO:0005886">
    <property type="term" value="C:plasma membrane"/>
    <property type="evidence" value="ECO:0007669"/>
    <property type="project" value="UniProtKB-SubCell"/>
</dbReference>
<evidence type="ECO:0000256" key="11">
    <source>
        <dbReference type="ARBA" id="ARBA00022989"/>
    </source>
</evidence>
<keyword evidence="10" id="KW-0067">ATP-binding</keyword>
<keyword evidence="4" id="KW-1003">Cell membrane</keyword>
<organism evidence="17 18">
    <name type="scientific">Pseudohongiella spirulinae</name>
    <dbReference type="NCBI Taxonomy" id="1249552"/>
    <lineage>
        <taxon>Bacteria</taxon>
        <taxon>Pseudomonadati</taxon>
        <taxon>Pseudomonadota</taxon>
        <taxon>Gammaproteobacteria</taxon>
        <taxon>Pseudomonadales</taxon>
        <taxon>Pseudohongiellaceae</taxon>
        <taxon>Pseudohongiella</taxon>
    </lineage>
</organism>
<dbReference type="EMBL" id="CP013189">
    <property type="protein sequence ID" value="ALO45051.1"/>
    <property type="molecule type" value="Genomic_DNA"/>
</dbReference>
<dbReference type="KEGG" id="pspi:PS2015_361"/>
<keyword evidence="8" id="KW-0547">Nucleotide-binding</keyword>
<feature type="domain" description="Histidine kinase" evidence="15">
    <location>
        <begin position="518"/>
        <end position="732"/>
    </location>
</feature>
<dbReference type="Gene3D" id="2.60.40.1190">
    <property type="match status" value="1"/>
</dbReference>
<reference evidence="17 18" key="1">
    <citation type="submission" date="2015-11" db="EMBL/GenBank/DDBJ databases">
        <authorList>
            <person name="Zhang Y."/>
            <person name="Guo Z."/>
        </authorList>
    </citation>
    <scope>NUCLEOTIDE SEQUENCE [LARGE SCALE GENOMIC DNA]</scope>
    <source>
        <strain evidence="17 18">KCTC 32221</strain>
    </source>
</reference>
<dbReference type="InterPro" id="IPR022510">
    <property type="entry name" value="Sortase_His-kinase"/>
</dbReference>
<dbReference type="InterPro" id="IPR050398">
    <property type="entry name" value="HssS/ArlS-like"/>
</dbReference>
<keyword evidence="9" id="KW-0418">Kinase</keyword>
<gene>
    <name evidence="17" type="ORF">PS2015_361</name>
</gene>
<dbReference type="InterPro" id="IPR003594">
    <property type="entry name" value="HATPase_dom"/>
</dbReference>
<evidence type="ECO:0000256" key="10">
    <source>
        <dbReference type="ARBA" id="ARBA00022840"/>
    </source>
</evidence>
<evidence type="ECO:0000259" key="15">
    <source>
        <dbReference type="PROSITE" id="PS50109"/>
    </source>
</evidence>
<protein>
    <recommendedName>
        <fullName evidence="3">histidine kinase</fullName>
        <ecNumber evidence="3">2.7.13.3</ecNumber>
    </recommendedName>
</protein>
<dbReference type="SUPFAM" id="SSF49344">
    <property type="entry name" value="CBD9-like"/>
    <property type="match status" value="1"/>
</dbReference>
<evidence type="ECO:0000256" key="5">
    <source>
        <dbReference type="ARBA" id="ARBA00022553"/>
    </source>
</evidence>
<evidence type="ECO:0000256" key="2">
    <source>
        <dbReference type="ARBA" id="ARBA00004651"/>
    </source>
</evidence>
<evidence type="ECO:0000259" key="16">
    <source>
        <dbReference type="PROSITE" id="PS50885"/>
    </source>
</evidence>
<dbReference type="GO" id="GO:0000155">
    <property type="term" value="F:phosphorelay sensor kinase activity"/>
    <property type="evidence" value="ECO:0007669"/>
    <property type="project" value="InterPro"/>
</dbReference>
<evidence type="ECO:0000256" key="9">
    <source>
        <dbReference type="ARBA" id="ARBA00022777"/>
    </source>
</evidence>
<dbReference type="Gene3D" id="3.30.565.10">
    <property type="entry name" value="Histidine kinase-like ATPase, C-terminal domain"/>
    <property type="match status" value="1"/>
</dbReference>
<dbReference type="SMART" id="SM00388">
    <property type="entry name" value="HisKA"/>
    <property type="match status" value="1"/>
</dbReference>
<comment type="subcellular location">
    <subcellularLocation>
        <location evidence="2">Cell membrane</location>
        <topology evidence="2">Multi-pass membrane protein</topology>
    </subcellularLocation>
</comment>
<comment type="catalytic activity">
    <reaction evidence="1">
        <text>ATP + protein L-histidine = ADP + protein N-phospho-L-histidine.</text>
        <dbReference type="EC" id="2.7.13.3"/>
    </reaction>
</comment>
<dbReference type="CDD" id="cd00082">
    <property type="entry name" value="HisKA"/>
    <property type="match status" value="1"/>
</dbReference>
<dbReference type="Gene3D" id="1.10.287.130">
    <property type="match status" value="1"/>
</dbReference>
<dbReference type="Gene3D" id="6.10.340.10">
    <property type="match status" value="1"/>
</dbReference>
<dbReference type="Proteomes" id="UP000065641">
    <property type="component" value="Chromosome"/>
</dbReference>
<feature type="transmembrane region" description="Helical" evidence="14">
    <location>
        <begin position="435"/>
        <end position="455"/>
    </location>
</feature>
<dbReference type="InterPro" id="IPR005467">
    <property type="entry name" value="His_kinase_dom"/>
</dbReference>
<name>A0A0S2K9M2_9GAMM</name>
<evidence type="ECO:0000256" key="13">
    <source>
        <dbReference type="ARBA" id="ARBA00023136"/>
    </source>
</evidence>
<evidence type="ECO:0000256" key="14">
    <source>
        <dbReference type="SAM" id="Phobius"/>
    </source>
</evidence>
<keyword evidence="5" id="KW-0597">Phosphoprotein</keyword>
<dbReference type="PROSITE" id="PS50109">
    <property type="entry name" value="HIS_KIN"/>
    <property type="match status" value="1"/>
</dbReference>
<dbReference type="PANTHER" id="PTHR45528">
    <property type="entry name" value="SENSOR HISTIDINE KINASE CPXA"/>
    <property type="match status" value="1"/>
</dbReference>
<dbReference type="InterPro" id="IPR036097">
    <property type="entry name" value="HisK_dim/P_sf"/>
</dbReference>
<feature type="domain" description="HAMP" evidence="16">
    <location>
        <begin position="455"/>
        <end position="510"/>
    </location>
</feature>
<dbReference type="RefSeq" id="WP_058020559.1">
    <property type="nucleotide sequence ID" value="NZ_CP013189.1"/>
</dbReference>
<evidence type="ECO:0000256" key="6">
    <source>
        <dbReference type="ARBA" id="ARBA00022679"/>
    </source>
</evidence>
<dbReference type="InterPro" id="IPR003661">
    <property type="entry name" value="HisK_dim/P_dom"/>
</dbReference>
<evidence type="ECO:0000256" key="3">
    <source>
        <dbReference type="ARBA" id="ARBA00012438"/>
    </source>
</evidence>
<dbReference type="EC" id="2.7.13.3" evidence="3"/>
<dbReference type="AlphaFoldDB" id="A0A0S2K9M2"/>
<evidence type="ECO:0000313" key="18">
    <source>
        <dbReference type="Proteomes" id="UP000065641"/>
    </source>
</evidence>
<evidence type="ECO:0000256" key="1">
    <source>
        <dbReference type="ARBA" id="ARBA00000085"/>
    </source>
</evidence>
<dbReference type="InterPro" id="IPR003660">
    <property type="entry name" value="HAMP_dom"/>
</dbReference>
<keyword evidence="12" id="KW-0902">Two-component regulatory system</keyword>
<dbReference type="PANTHER" id="PTHR45528:SF1">
    <property type="entry name" value="SENSOR HISTIDINE KINASE CPXA"/>
    <property type="match status" value="1"/>
</dbReference>
<dbReference type="Pfam" id="PF00512">
    <property type="entry name" value="HisKA"/>
    <property type="match status" value="1"/>
</dbReference>
<dbReference type="Pfam" id="PF02518">
    <property type="entry name" value="HATPase_c"/>
    <property type="match status" value="1"/>
</dbReference>
<dbReference type="InterPro" id="IPR036890">
    <property type="entry name" value="HATPase_C_sf"/>
</dbReference>
<accession>A0A0S2K9M2</accession>
<dbReference type="SMART" id="SM00387">
    <property type="entry name" value="HATPase_c"/>
    <property type="match status" value="1"/>
</dbReference>
<keyword evidence="11 14" id="KW-1133">Transmembrane helix</keyword>
<sequence>MARALKNPFGIRFKLVFLSSFLLVIPWLGYQYILEMEDYLRRGQEQVVLGTARALATALNERPELFDEGTFSPAARRSENLYVYPIYYPLALDDSSLIDWRDYQRYELPYGRANTIATPLNPQSEFSRYYHNDESLNFSLLVGEHNRYLYAYLKVVDNNVVYRSPDSLSIHRSDFLQISMTSRDNRLHRYVISPRGPEFIYAYELGNDLRDIGSLTHEERISGQWYETPDGYVVELRMPLNMLGERLGFAIYDVDDPETRNVTAVVATSDVNNKERLGILLRPTPEIDKIVEGMGHTNSRIQVVDRSNRVLLSVGDIQSASGLSLVEENNEQSRNPYWSYIEEHVLHPLYYQILTKPSNDFIEDLYVGSTLEGAHLSAALSGQAMTQFRTIDSSQTRILGAAHPIFADGDVMGAVVVDQNMNGLRTFRNQALETLFNTILGVMLLVAVGLFFFASRISSRIRALRNQAEKIIDDTGRLKNTIVASRNSDEIGDLSRSFYNIVERLGQYTNYLENMSSRLSHELRTPVTVVRSSLENLGMTVSDRESSVYIQRAEEGINRLNLILTNMSEATRLEQMLQTSEKEKIDLARVLAGCIEGYRLAYPDAVIEGDLQGPVMINGVPEYIAQLMDKLIANAVEFSYHKKPIVVSCRVIKDRAVLRVTNYGPYLPEEMKGRLFDSMISVRPQEKQKEPHLGMGLHIARLITEFHGGQIRAENIKEYEGVAITLLLPLLHE</sequence>
<dbReference type="STRING" id="1249552.PS2015_361"/>
<evidence type="ECO:0000313" key="17">
    <source>
        <dbReference type="EMBL" id="ALO45051.1"/>
    </source>
</evidence>
<dbReference type="OrthoDB" id="6735159at2"/>
<dbReference type="NCBIfam" id="TIGR03785">
    <property type="entry name" value="marine_sort_HK"/>
    <property type="match status" value="1"/>
</dbReference>
<dbReference type="CDD" id="cd09622">
    <property type="entry name" value="CBM9_like_HisKa"/>
    <property type="match status" value="1"/>
</dbReference>
<dbReference type="GO" id="GO:0005524">
    <property type="term" value="F:ATP binding"/>
    <property type="evidence" value="ECO:0007669"/>
    <property type="project" value="UniProtKB-KW"/>
</dbReference>
<evidence type="ECO:0000256" key="7">
    <source>
        <dbReference type="ARBA" id="ARBA00022692"/>
    </source>
</evidence>
<evidence type="ECO:0000256" key="12">
    <source>
        <dbReference type="ARBA" id="ARBA00023012"/>
    </source>
</evidence>
<proteinExistence type="predicted"/>
<keyword evidence="13 14" id="KW-0472">Membrane</keyword>